<keyword evidence="8" id="KW-1133">Transmembrane helix</keyword>
<keyword evidence="2" id="KW-0997">Cell inner membrane</keyword>
<feature type="domain" description="T-SNARE coiled-coil homology" evidence="10">
    <location>
        <begin position="588"/>
        <end position="650"/>
    </location>
</feature>
<dbReference type="Gene3D" id="3.30.450.20">
    <property type="entry name" value="PAS domain"/>
    <property type="match status" value="2"/>
</dbReference>
<evidence type="ECO:0000256" key="5">
    <source>
        <dbReference type="PROSITE-ProRule" id="PRU00284"/>
    </source>
</evidence>
<evidence type="ECO:0000256" key="8">
    <source>
        <dbReference type="SAM" id="Phobius"/>
    </source>
</evidence>
<evidence type="ECO:0000256" key="3">
    <source>
        <dbReference type="ARBA" id="ARBA00023224"/>
    </source>
</evidence>
<comment type="similarity">
    <text evidence="4">Belongs to the methyl-accepting chemotaxis (MCP) protein family.</text>
</comment>
<dbReference type="Pfam" id="PF22673">
    <property type="entry name" value="MCP-like_PDC_1"/>
    <property type="match status" value="1"/>
</dbReference>
<accession>A0A0H2MBL8</accession>
<dbReference type="AlphaFoldDB" id="A0A0H2MBL8"/>
<dbReference type="CDD" id="cd12913">
    <property type="entry name" value="PDC1_MCP_like"/>
    <property type="match status" value="1"/>
</dbReference>
<evidence type="ECO:0000259" key="11">
    <source>
        <dbReference type="PROSITE" id="PS50885"/>
    </source>
</evidence>
<sequence>MKNAFQSLSFRLVGLTAIMVILGFAAVISYSTISQHQNAQENAKSYLSSLSAQYALDVELDIEEALVAARGMAHAIEGPLRSGSTDRDGFAQIVENTIRRYPNLVGGAVGFDSNIGGKDADFAGKGYNDKAGRLLPYFYQDGNGGVAWEPLALGGDSGSELWYDLPKNKKQEVVTEPYVYPVNGEDVVMTTATVPIFDAKDQAVGVATTDMALKDIQVRLSELKLFENGTVSLITSTGMWISHPDDKKLATIEESKALSSVLKELSAGKSFYGNINDPVVGGDRYLAVQPVTFGKSDAVWGVIVSAPESEIMASANDSRNLTILLSLLVVIAVIAINGFIGTKAMALLRRVTDSMQRLAEGETDIKIPARKRSDEIGAIARTVEIFRTNAQDKQRLEAEQLQLQETAATEKKATLDQIASRFQQGVSTLINDIELSVTDMKSFADNMNDMSQQTRSRASEASSSSDNANQSAQAVASASEQLAASVGEIGRQVGQATSITGEAVAEASRSNENVQSLAQAAQRIGEVLKLISDIAEQTNLLALNATIEAARAGEAGKGFAVVASEVKSLATQTSNATGEIEQQVIAIQHETKNAVESIGHISTVIGQIDEISTVIAGAVEEQGSATQDISSKIQLVASGVSSILKSISGVNEVSVQTDTAANSVVETINNLDKKVQALNEEAERLVAEVRSA</sequence>
<dbReference type="GO" id="GO:0005886">
    <property type="term" value="C:plasma membrane"/>
    <property type="evidence" value="ECO:0007669"/>
    <property type="project" value="UniProtKB-SubCell"/>
</dbReference>
<feature type="coiled-coil region" evidence="6">
    <location>
        <begin position="661"/>
        <end position="688"/>
    </location>
</feature>
<feature type="domain" description="HAMP" evidence="11">
    <location>
        <begin position="348"/>
        <end position="395"/>
    </location>
</feature>
<dbReference type="PROSITE" id="PS50192">
    <property type="entry name" value="T_SNARE"/>
    <property type="match status" value="1"/>
</dbReference>
<proteinExistence type="inferred from homology"/>
<feature type="domain" description="Methyl-accepting transducer" evidence="9">
    <location>
        <begin position="411"/>
        <end position="672"/>
    </location>
</feature>
<dbReference type="CDD" id="cd06225">
    <property type="entry name" value="HAMP"/>
    <property type="match status" value="1"/>
</dbReference>
<name>A0A0H2MBL8_9PROT</name>
<dbReference type="Gene3D" id="1.10.287.950">
    <property type="entry name" value="Methyl-accepting chemotaxis protein"/>
    <property type="match status" value="1"/>
</dbReference>
<feature type="transmembrane region" description="Helical" evidence="8">
    <location>
        <begin position="321"/>
        <end position="340"/>
    </location>
</feature>
<evidence type="ECO:0000256" key="2">
    <source>
        <dbReference type="ARBA" id="ARBA00022519"/>
    </source>
</evidence>
<keyword evidence="8" id="KW-0472">Membrane</keyword>
<dbReference type="STRING" id="1489064.WH96_14335"/>
<organism evidence="12 13">
    <name type="scientific">Kiloniella spongiae</name>
    <dbReference type="NCBI Taxonomy" id="1489064"/>
    <lineage>
        <taxon>Bacteria</taxon>
        <taxon>Pseudomonadati</taxon>
        <taxon>Pseudomonadota</taxon>
        <taxon>Alphaproteobacteria</taxon>
        <taxon>Rhodospirillales</taxon>
        <taxon>Kiloniellaceae</taxon>
        <taxon>Kiloniella</taxon>
    </lineage>
</organism>
<comment type="subcellular location">
    <subcellularLocation>
        <location evidence="1">Cell inner membrane</location>
        <topology evidence="1">Multi-pass membrane protein</topology>
    </subcellularLocation>
</comment>
<evidence type="ECO:0000259" key="9">
    <source>
        <dbReference type="PROSITE" id="PS50111"/>
    </source>
</evidence>
<evidence type="ECO:0000259" key="10">
    <source>
        <dbReference type="PROSITE" id="PS50192"/>
    </source>
</evidence>
<keyword evidence="3 5" id="KW-0807">Transducer</keyword>
<dbReference type="SMART" id="SM00304">
    <property type="entry name" value="HAMP"/>
    <property type="match status" value="1"/>
</dbReference>
<evidence type="ECO:0000256" key="1">
    <source>
        <dbReference type="ARBA" id="ARBA00004429"/>
    </source>
</evidence>
<evidence type="ECO:0000256" key="7">
    <source>
        <dbReference type="SAM" id="MobiDB-lite"/>
    </source>
</evidence>
<dbReference type="SMART" id="SM00283">
    <property type="entry name" value="MA"/>
    <property type="match status" value="1"/>
</dbReference>
<dbReference type="PANTHER" id="PTHR32089:SF112">
    <property type="entry name" value="LYSOZYME-LIKE PROTEIN-RELATED"/>
    <property type="match status" value="1"/>
</dbReference>
<dbReference type="SUPFAM" id="SSF58104">
    <property type="entry name" value="Methyl-accepting chemotaxis protein (MCP) signaling domain"/>
    <property type="match status" value="1"/>
</dbReference>
<keyword evidence="6" id="KW-0175">Coiled coil</keyword>
<dbReference type="InterPro" id="IPR004089">
    <property type="entry name" value="MCPsignal_dom"/>
</dbReference>
<dbReference type="PROSITE" id="PS50885">
    <property type="entry name" value="HAMP"/>
    <property type="match status" value="1"/>
</dbReference>
<dbReference type="GO" id="GO:0007165">
    <property type="term" value="P:signal transduction"/>
    <property type="evidence" value="ECO:0007669"/>
    <property type="project" value="UniProtKB-KW"/>
</dbReference>
<dbReference type="Pfam" id="PF00015">
    <property type="entry name" value="MCPsignal"/>
    <property type="match status" value="1"/>
</dbReference>
<dbReference type="PROSITE" id="PS50111">
    <property type="entry name" value="CHEMOTAXIS_TRANSDUC_2"/>
    <property type="match status" value="1"/>
</dbReference>
<dbReference type="InterPro" id="IPR003660">
    <property type="entry name" value="HAMP_dom"/>
</dbReference>
<evidence type="ECO:0008006" key="14">
    <source>
        <dbReference type="Google" id="ProtNLM"/>
    </source>
</evidence>
<protein>
    <recommendedName>
        <fullName evidence="14">Chemotaxis protein</fullName>
    </recommendedName>
</protein>
<evidence type="ECO:0000256" key="6">
    <source>
        <dbReference type="SAM" id="Coils"/>
    </source>
</evidence>
<dbReference type="InterPro" id="IPR000727">
    <property type="entry name" value="T_SNARE_dom"/>
</dbReference>
<gene>
    <name evidence="12" type="ORF">WH96_14335</name>
</gene>
<keyword evidence="13" id="KW-1185">Reference proteome</keyword>
<reference evidence="12 13" key="1">
    <citation type="submission" date="2015-03" db="EMBL/GenBank/DDBJ databases">
        <title>Genome Sequence of Kiloniella spongiae MEBiC09566, isolated from a marine sponge.</title>
        <authorList>
            <person name="Shao Z."/>
            <person name="Wang L."/>
            <person name="Li X."/>
        </authorList>
    </citation>
    <scope>NUCLEOTIDE SEQUENCE [LARGE SCALE GENOMIC DNA]</scope>
    <source>
        <strain evidence="12 13">MEBiC09566</strain>
    </source>
</reference>
<dbReference type="Gene3D" id="6.10.340.10">
    <property type="match status" value="1"/>
</dbReference>
<dbReference type="PATRIC" id="fig|1489064.4.peg.4213"/>
<evidence type="ECO:0000313" key="13">
    <source>
        <dbReference type="Proteomes" id="UP000035444"/>
    </source>
</evidence>
<evidence type="ECO:0000256" key="4">
    <source>
        <dbReference type="ARBA" id="ARBA00029447"/>
    </source>
</evidence>
<dbReference type="EMBL" id="LAQL01000009">
    <property type="protein sequence ID" value="KLN59909.1"/>
    <property type="molecule type" value="Genomic_DNA"/>
</dbReference>
<comment type="caution">
    <text evidence="12">The sequence shown here is derived from an EMBL/GenBank/DDBJ whole genome shotgun (WGS) entry which is preliminary data.</text>
</comment>
<dbReference type="Proteomes" id="UP000035444">
    <property type="component" value="Unassembled WGS sequence"/>
</dbReference>
<evidence type="ECO:0000313" key="12">
    <source>
        <dbReference type="EMBL" id="KLN59909.1"/>
    </source>
</evidence>
<dbReference type="CDD" id="cd12912">
    <property type="entry name" value="PDC2_MCP_like"/>
    <property type="match status" value="1"/>
</dbReference>
<feature type="region of interest" description="Disordered" evidence="7">
    <location>
        <begin position="449"/>
        <end position="476"/>
    </location>
</feature>
<dbReference type="PANTHER" id="PTHR32089">
    <property type="entry name" value="METHYL-ACCEPTING CHEMOTAXIS PROTEIN MCPB"/>
    <property type="match status" value="1"/>
</dbReference>
<dbReference type="Pfam" id="PF00672">
    <property type="entry name" value="HAMP"/>
    <property type="match status" value="1"/>
</dbReference>
<dbReference type="RefSeq" id="WP_047764898.1">
    <property type="nucleotide sequence ID" value="NZ_LAQL01000009.1"/>
</dbReference>
<feature type="compositionally biased region" description="Low complexity" evidence="7">
    <location>
        <begin position="451"/>
        <end position="476"/>
    </location>
</feature>
<feature type="transmembrane region" description="Helical" evidence="8">
    <location>
        <begin position="12"/>
        <end position="33"/>
    </location>
</feature>
<keyword evidence="2" id="KW-1003">Cell membrane</keyword>
<keyword evidence="8" id="KW-0812">Transmembrane</keyword>